<reference evidence="2 3" key="1">
    <citation type="submission" date="2015-01" db="EMBL/GenBank/DDBJ databases">
        <title>The Genome Sequence of Ochroconis gallopava CBS43764.</title>
        <authorList>
            <consortium name="The Broad Institute Genomics Platform"/>
            <person name="Cuomo C."/>
            <person name="de Hoog S."/>
            <person name="Gorbushina A."/>
            <person name="Stielow B."/>
            <person name="Teixiera M."/>
            <person name="Abouelleil A."/>
            <person name="Chapman S.B."/>
            <person name="Priest M."/>
            <person name="Young S.K."/>
            <person name="Wortman J."/>
            <person name="Nusbaum C."/>
            <person name="Birren B."/>
        </authorList>
    </citation>
    <scope>NUCLEOTIDE SEQUENCE [LARGE SCALE GENOMIC DNA]</scope>
    <source>
        <strain evidence="2 3">CBS 43764</strain>
    </source>
</reference>
<evidence type="ECO:0000313" key="2">
    <source>
        <dbReference type="EMBL" id="KIW03572.1"/>
    </source>
</evidence>
<dbReference type="HOGENOM" id="CLU_082502_1_0_1"/>
<keyword evidence="3" id="KW-1185">Reference proteome</keyword>
<dbReference type="OrthoDB" id="5383057at2759"/>
<dbReference type="EMBL" id="KN847544">
    <property type="protein sequence ID" value="KIW03572.1"/>
    <property type="molecule type" value="Genomic_DNA"/>
</dbReference>
<name>A0A0D1YSI7_9PEZI</name>
<feature type="compositionally biased region" description="Basic and acidic residues" evidence="1">
    <location>
        <begin position="83"/>
        <end position="99"/>
    </location>
</feature>
<accession>A0A0D1YSI7</accession>
<evidence type="ECO:0008006" key="4">
    <source>
        <dbReference type="Google" id="ProtNLM"/>
    </source>
</evidence>
<feature type="compositionally biased region" description="Basic and acidic residues" evidence="1">
    <location>
        <begin position="142"/>
        <end position="158"/>
    </location>
</feature>
<sequence>MASHGTKVTRDPEAENRIEEGTGIVTSDSLAAESMRSGGDFAANVHNAAISDQTSRGFTGNTTDTSSARRIHGDGDDDGNDAEEARMRSELDATREGGKDAGVGPTYNVRSSANDPYAATAGDGTQYGGQGGLAPTSMQHNVDTRDLQPKGENLKEGGDITGDEPNASFGADIGSKNDPSLAAEKKFARENADAAIASGFQRDSKLMSEGGYDQLRESQA</sequence>
<dbReference type="VEuPathDB" id="FungiDB:PV09_05327"/>
<dbReference type="Proteomes" id="UP000053259">
    <property type="component" value="Unassembled WGS sequence"/>
</dbReference>
<feature type="region of interest" description="Disordered" evidence="1">
    <location>
        <begin position="49"/>
        <end position="178"/>
    </location>
</feature>
<evidence type="ECO:0000313" key="3">
    <source>
        <dbReference type="Proteomes" id="UP000053259"/>
    </source>
</evidence>
<feature type="compositionally biased region" description="Basic and acidic residues" evidence="1">
    <location>
        <begin position="8"/>
        <end position="20"/>
    </location>
</feature>
<protein>
    <recommendedName>
        <fullName evidence="4">SMP domain-containing protein</fullName>
    </recommendedName>
</protein>
<proteinExistence type="predicted"/>
<dbReference type="InParanoid" id="A0A0D1YSI7"/>
<dbReference type="RefSeq" id="XP_016213441.1">
    <property type="nucleotide sequence ID" value="XM_016358822.1"/>
</dbReference>
<evidence type="ECO:0000256" key="1">
    <source>
        <dbReference type="SAM" id="MobiDB-lite"/>
    </source>
</evidence>
<feature type="region of interest" description="Disordered" evidence="1">
    <location>
        <begin position="1"/>
        <end position="33"/>
    </location>
</feature>
<feature type="compositionally biased region" description="Polar residues" evidence="1">
    <location>
        <begin position="50"/>
        <end position="68"/>
    </location>
</feature>
<gene>
    <name evidence="2" type="ORF">PV09_05327</name>
</gene>
<organism evidence="2 3">
    <name type="scientific">Verruconis gallopava</name>
    <dbReference type="NCBI Taxonomy" id="253628"/>
    <lineage>
        <taxon>Eukaryota</taxon>
        <taxon>Fungi</taxon>
        <taxon>Dikarya</taxon>
        <taxon>Ascomycota</taxon>
        <taxon>Pezizomycotina</taxon>
        <taxon>Dothideomycetes</taxon>
        <taxon>Pleosporomycetidae</taxon>
        <taxon>Venturiales</taxon>
        <taxon>Sympoventuriaceae</taxon>
        <taxon>Verruconis</taxon>
    </lineage>
</organism>
<dbReference type="AlphaFoldDB" id="A0A0D1YSI7"/>
<dbReference type="GeneID" id="27313300"/>